<dbReference type="GO" id="GO:0009986">
    <property type="term" value="C:cell surface"/>
    <property type="evidence" value="ECO:0007669"/>
    <property type="project" value="TreeGrafter"/>
</dbReference>
<feature type="repeat" description="TNFR-Cys" evidence="1">
    <location>
        <begin position="57"/>
        <end position="97"/>
    </location>
</feature>
<dbReference type="EMBL" id="JXXN02000427">
    <property type="protein sequence ID" value="THD27426.1"/>
    <property type="molecule type" value="Genomic_DNA"/>
</dbReference>
<feature type="domain" description="TNFR-Cys" evidence="3">
    <location>
        <begin position="184"/>
        <end position="224"/>
    </location>
</feature>
<feature type="repeat" description="TNFR-Cys" evidence="1">
    <location>
        <begin position="144"/>
        <end position="182"/>
    </location>
</feature>
<feature type="disulfide bond" evidence="1">
    <location>
        <begin position="76"/>
        <end position="89"/>
    </location>
</feature>
<feature type="repeat" description="TNFR-Cys" evidence="1">
    <location>
        <begin position="99"/>
        <end position="143"/>
    </location>
</feature>
<comment type="caution">
    <text evidence="4">The sequence shown here is derived from an EMBL/GenBank/DDBJ whole genome shotgun (WGS) entry which is preliminary data.</text>
</comment>
<dbReference type="GO" id="GO:0005886">
    <property type="term" value="C:plasma membrane"/>
    <property type="evidence" value="ECO:0007669"/>
    <property type="project" value="TreeGrafter"/>
</dbReference>
<feature type="domain" description="TNFR-Cys" evidence="3">
    <location>
        <begin position="144"/>
        <end position="182"/>
    </location>
</feature>
<evidence type="ECO:0000256" key="1">
    <source>
        <dbReference type="PROSITE-ProRule" id="PRU00206"/>
    </source>
</evidence>
<name>A0A4E0RHX5_FASHE</name>
<feature type="chain" id="PRO_5020040700" evidence="2">
    <location>
        <begin position="25"/>
        <end position="272"/>
    </location>
</feature>
<accession>A0A4E0RHX5</accession>
<feature type="domain" description="TNFR-Cys" evidence="3">
    <location>
        <begin position="99"/>
        <end position="143"/>
    </location>
</feature>
<proteinExistence type="predicted"/>
<evidence type="ECO:0000259" key="3">
    <source>
        <dbReference type="PROSITE" id="PS50050"/>
    </source>
</evidence>
<feature type="disulfide bond" evidence="1">
    <location>
        <begin position="79"/>
        <end position="97"/>
    </location>
</feature>
<feature type="disulfide bond" evidence="1">
    <location>
        <begin position="206"/>
        <end position="224"/>
    </location>
</feature>
<gene>
    <name evidence="4" type="ORF">D915_001763</name>
</gene>
<organism evidence="4 5">
    <name type="scientific">Fasciola hepatica</name>
    <name type="common">Liver fluke</name>
    <dbReference type="NCBI Taxonomy" id="6192"/>
    <lineage>
        <taxon>Eukaryota</taxon>
        <taxon>Metazoa</taxon>
        <taxon>Spiralia</taxon>
        <taxon>Lophotrochozoa</taxon>
        <taxon>Platyhelminthes</taxon>
        <taxon>Trematoda</taxon>
        <taxon>Digenea</taxon>
        <taxon>Plagiorchiida</taxon>
        <taxon>Echinostomata</taxon>
        <taxon>Echinostomatoidea</taxon>
        <taxon>Fasciolidae</taxon>
        <taxon>Fasciola</taxon>
    </lineage>
</organism>
<comment type="caution">
    <text evidence="1">Lacks conserved residue(s) required for the propagation of feature annotation.</text>
</comment>
<dbReference type="GO" id="GO:0015026">
    <property type="term" value="F:coreceptor activity"/>
    <property type="evidence" value="ECO:0007669"/>
    <property type="project" value="TreeGrafter"/>
</dbReference>
<feature type="disulfide bond" evidence="1">
    <location>
        <begin position="185"/>
        <end position="200"/>
    </location>
</feature>
<evidence type="ECO:0000313" key="4">
    <source>
        <dbReference type="EMBL" id="THD27426.1"/>
    </source>
</evidence>
<feature type="domain" description="TNFR-Cys" evidence="3">
    <location>
        <begin position="57"/>
        <end position="97"/>
    </location>
</feature>
<dbReference type="PANTHER" id="PTHR46605">
    <property type="entry name" value="TUMOR NECROSIS FACTOR RECEPTOR"/>
    <property type="match status" value="1"/>
</dbReference>
<dbReference type="AlphaFoldDB" id="A0A4E0RHX5"/>
<dbReference type="GO" id="GO:0048406">
    <property type="term" value="F:nerve growth factor binding"/>
    <property type="evidence" value="ECO:0007669"/>
    <property type="project" value="TreeGrafter"/>
</dbReference>
<dbReference type="PROSITE" id="PS50050">
    <property type="entry name" value="TNFR_NGFR_2"/>
    <property type="match status" value="4"/>
</dbReference>
<dbReference type="SUPFAM" id="SSF57586">
    <property type="entry name" value="TNF receptor-like"/>
    <property type="match status" value="2"/>
</dbReference>
<feature type="disulfide bond" evidence="1">
    <location>
        <begin position="164"/>
        <end position="182"/>
    </location>
</feature>
<keyword evidence="4" id="KW-0675">Receptor</keyword>
<sequence length="272" mass="29569">MLQTNQFVLAWLLSVVFVLSRVISLPVEVESGKGENSVTTLLNVTNSTGEMEPHAETCASPSEEFVSPVHGSPRCCRQCEPGTGMLRLCTDVEDTKCRPCDVGSEFSPISSATAKCQQCRRCQDLHPLAKTRTPCTPTVNTECECVADFYWSLPGQTCKPCTKCKPNEGVVKPCTWNTDTQCQACPSGFWSATTEDSVKCVPCQTCTGDQVVVKECSLSSDTVCCPKTNQNCTITDAFAYGKCDLGPWAVSLLFITIFQLQFLPLLNSSLAL</sequence>
<dbReference type="InterPro" id="IPR052302">
    <property type="entry name" value="Neurotrophin_rcpt-DD"/>
</dbReference>
<protein>
    <submittedName>
        <fullName evidence="4">Tumor necrosis factor receptor superfamily member 16</fullName>
    </submittedName>
</protein>
<reference evidence="4" key="1">
    <citation type="submission" date="2019-03" db="EMBL/GenBank/DDBJ databases">
        <title>Improved annotation for the trematode Fasciola hepatica.</title>
        <authorList>
            <person name="Choi Y.-J."/>
            <person name="Martin J."/>
            <person name="Mitreva M."/>
        </authorList>
    </citation>
    <scope>NUCLEOTIDE SEQUENCE [LARGE SCALE GENOMIC DNA]</scope>
</reference>
<feature type="disulfide bond" evidence="1">
    <location>
        <begin position="203"/>
        <end position="216"/>
    </location>
</feature>
<dbReference type="GO" id="GO:0007266">
    <property type="term" value="P:Rho protein signal transduction"/>
    <property type="evidence" value="ECO:0007669"/>
    <property type="project" value="TreeGrafter"/>
</dbReference>
<dbReference type="PROSITE" id="PS00652">
    <property type="entry name" value="TNFR_NGFR_1"/>
    <property type="match status" value="1"/>
</dbReference>
<feature type="signal peptide" evidence="2">
    <location>
        <begin position="1"/>
        <end position="24"/>
    </location>
</feature>
<dbReference type="GO" id="GO:0005035">
    <property type="term" value="F:death receptor activity"/>
    <property type="evidence" value="ECO:0007669"/>
    <property type="project" value="TreeGrafter"/>
</dbReference>
<evidence type="ECO:0000313" key="5">
    <source>
        <dbReference type="Proteomes" id="UP000230066"/>
    </source>
</evidence>
<dbReference type="SMART" id="SM00208">
    <property type="entry name" value="TNFR"/>
    <property type="match status" value="4"/>
</dbReference>
<feature type="disulfide bond" evidence="1">
    <location>
        <begin position="161"/>
        <end position="174"/>
    </location>
</feature>
<dbReference type="InterPro" id="IPR001368">
    <property type="entry name" value="TNFR/NGFR_Cys_rich_reg"/>
</dbReference>
<feature type="repeat" description="TNFR-Cys" evidence="1">
    <location>
        <begin position="184"/>
        <end position="224"/>
    </location>
</feature>
<keyword evidence="5" id="KW-1185">Reference proteome</keyword>
<evidence type="ECO:0000256" key="2">
    <source>
        <dbReference type="SAM" id="SignalP"/>
    </source>
</evidence>
<dbReference type="Pfam" id="PF00020">
    <property type="entry name" value="TNFR_c6"/>
    <property type="match status" value="4"/>
</dbReference>
<dbReference type="Gene3D" id="2.10.50.10">
    <property type="entry name" value="Tumor Necrosis Factor Receptor, subunit A, domain 2"/>
    <property type="match status" value="3"/>
</dbReference>
<dbReference type="PANTHER" id="PTHR46605:SF1">
    <property type="entry name" value="DEATH DOMAIN-CONTAINING MEMBRANE PROTEIN NRADD"/>
    <property type="match status" value="1"/>
</dbReference>
<dbReference type="Proteomes" id="UP000230066">
    <property type="component" value="Unassembled WGS sequence"/>
</dbReference>
<keyword evidence="1" id="KW-1015">Disulfide bond</keyword>
<keyword evidence="2" id="KW-0732">Signal</keyword>